<dbReference type="PANTHER" id="PTHR31891:SF1">
    <property type="entry name" value="FORMAMIDASE C869.04-RELATED"/>
    <property type="match status" value="1"/>
</dbReference>
<dbReference type="AlphaFoldDB" id="A0A6J4P6K6"/>
<dbReference type="Gene3D" id="2.60.120.580">
    <property type="entry name" value="Acetamidase/Formamidase-like domains"/>
    <property type="match status" value="1"/>
</dbReference>
<evidence type="ECO:0000313" key="1">
    <source>
        <dbReference type="EMBL" id="CAA9404184.1"/>
    </source>
</evidence>
<gene>
    <name evidence="1" type="ORF">AVDCRST_MAG35-1063</name>
</gene>
<dbReference type="Pfam" id="PF03069">
    <property type="entry name" value="FmdA_AmdA"/>
    <property type="match status" value="2"/>
</dbReference>
<sequence>MTEHTLTAAVDTVAASFSRDRAPVLTVDPGDEVTVHSLDVLGHLERFGSGGAQGVPRLLGAGSGLSVCGPIEVRGAEPGAMLAVHLVALEPDDFGWTMASWQHSELERRLGVEAPETTWLTWDLDVAAGRARSAVGPSVELSPFLGVIGLSPAEPGEHSVVPPHAAGGNLDCRALVAGSTLYLPVQVPGAMLHVGDGHGAQGDGEVSGTAVECAMRSTLTVDVVTDRPVPTLHAETPSGRITFGLSPDLNEAAAQALEAMLTWIQAEHDVTRPTALALASACVDLRVTQIATPVWGVHAVLPPGALD</sequence>
<dbReference type="InterPro" id="IPR004304">
    <property type="entry name" value="FmdA_AmdA"/>
</dbReference>
<protein>
    <recommendedName>
        <fullName evidence="2">Acetamidase</fullName>
    </recommendedName>
</protein>
<proteinExistence type="predicted"/>
<name>A0A6J4P6K6_9ACTN</name>
<accession>A0A6J4P6K6</accession>
<dbReference type="PANTHER" id="PTHR31891">
    <property type="entry name" value="FORMAMIDASE C869.04-RELATED"/>
    <property type="match status" value="1"/>
</dbReference>
<dbReference type="SUPFAM" id="SSF141130">
    <property type="entry name" value="Acetamidase/Formamidase-like"/>
    <property type="match status" value="1"/>
</dbReference>
<dbReference type="Gene3D" id="3.10.28.20">
    <property type="entry name" value="Acetamidase/Formamidase-like domains"/>
    <property type="match status" value="1"/>
</dbReference>
<dbReference type="EMBL" id="CADCUY010000216">
    <property type="protein sequence ID" value="CAA9404184.1"/>
    <property type="molecule type" value="Genomic_DNA"/>
</dbReference>
<reference evidence="1" key="1">
    <citation type="submission" date="2020-02" db="EMBL/GenBank/DDBJ databases">
        <authorList>
            <person name="Meier V. D."/>
        </authorList>
    </citation>
    <scope>NUCLEOTIDE SEQUENCE</scope>
    <source>
        <strain evidence="1">AVDCRST_MAG35</strain>
    </source>
</reference>
<dbReference type="GO" id="GO:0016811">
    <property type="term" value="F:hydrolase activity, acting on carbon-nitrogen (but not peptide) bonds, in linear amides"/>
    <property type="evidence" value="ECO:0007669"/>
    <property type="project" value="InterPro"/>
</dbReference>
<organism evidence="1">
    <name type="scientific">uncultured Quadrisphaera sp</name>
    <dbReference type="NCBI Taxonomy" id="904978"/>
    <lineage>
        <taxon>Bacteria</taxon>
        <taxon>Bacillati</taxon>
        <taxon>Actinomycetota</taxon>
        <taxon>Actinomycetes</taxon>
        <taxon>Kineosporiales</taxon>
        <taxon>Kineosporiaceae</taxon>
        <taxon>Quadrisphaera</taxon>
        <taxon>environmental samples</taxon>
    </lineage>
</organism>
<evidence type="ECO:0008006" key="2">
    <source>
        <dbReference type="Google" id="ProtNLM"/>
    </source>
</evidence>